<proteinExistence type="predicted"/>
<dbReference type="PANTHER" id="PTHR41317">
    <property type="entry name" value="PD-(D_E)XK NUCLEASE FAMILY TRANSPOSASE"/>
    <property type="match status" value="1"/>
</dbReference>
<gene>
    <name evidence="1" type="ORF">GKZ28_02550</name>
</gene>
<evidence type="ECO:0000313" key="1">
    <source>
        <dbReference type="EMBL" id="MVX62583.1"/>
    </source>
</evidence>
<protein>
    <submittedName>
        <fullName evidence="1">Rpn family recombination-promoting nuclease/putative transposase</fullName>
    </submittedName>
</protein>
<sequence>MCKLNPKVDFAFKKLFGSEENKDILIAFINSILSEEQQISDIILKNPYNIASYKNDKMSILDIKAVDEKGIWYDIEMQLSEQIFYQKRAFYYWAKVYSDQMEGGYNYDKLRKTISINILDFDYVDEEDFHNVYKVFNEKSKKELSSVFEMHFIELNKFNKDFKDIKTALDRWVIFLNRAYELEKDRIPEELAKDDAVKKAVEKLDVMYLDKEEREMYENELKRLRDYIAEMKTAEIRGMEKGIEKGMEKGLEKGVEKGEKQGIELTKKVFKLSNAGYTKSQIAKECDIPESKVENILE</sequence>
<dbReference type="Pfam" id="PF12784">
    <property type="entry name" value="PDDEXK_2"/>
    <property type="match status" value="1"/>
</dbReference>
<dbReference type="PANTHER" id="PTHR41317:SF1">
    <property type="entry name" value="PD-(D_E)XK NUCLEASE FAMILY TRANSPOSASE"/>
    <property type="match status" value="1"/>
</dbReference>
<comment type="caution">
    <text evidence="1">The sequence shown here is derived from an EMBL/GenBank/DDBJ whole genome shotgun (WGS) entry which is preliminary data.</text>
</comment>
<dbReference type="NCBIfam" id="TIGR01784">
    <property type="entry name" value="T_den_put_tspse"/>
    <property type="match status" value="1"/>
</dbReference>
<dbReference type="InterPro" id="IPR010106">
    <property type="entry name" value="RpnA"/>
</dbReference>
<dbReference type="Proteomes" id="UP000656077">
    <property type="component" value="Unassembled WGS sequence"/>
</dbReference>
<dbReference type="EMBL" id="WSRQ01000003">
    <property type="protein sequence ID" value="MVX62583.1"/>
    <property type="molecule type" value="Genomic_DNA"/>
</dbReference>
<dbReference type="RefSeq" id="WP_160357957.1">
    <property type="nucleotide sequence ID" value="NZ_WSRQ01000003.1"/>
</dbReference>
<reference evidence="1" key="1">
    <citation type="submission" date="2019-12" db="EMBL/GenBank/DDBJ databases">
        <title>Microbes associate with the intestines of laboratory mice.</title>
        <authorList>
            <person name="Navarre W."/>
            <person name="Wong E."/>
        </authorList>
    </citation>
    <scope>NUCLEOTIDE SEQUENCE</scope>
    <source>
        <strain evidence="1">NM79_F5</strain>
    </source>
</reference>
<name>A0A964RJ74_9CLOT</name>
<accession>A0A964RJ74</accession>
<organism evidence="1 2">
    <name type="scientific">Clostridium chromiireducens</name>
    <dbReference type="NCBI Taxonomy" id="225345"/>
    <lineage>
        <taxon>Bacteria</taxon>
        <taxon>Bacillati</taxon>
        <taxon>Bacillota</taxon>
        <taxon>Clostridia</taxon>
        <taxon>Eubacteriales</taxon>
        <taxon>Clostridiaceae</taxon>
        <taxon>Clostridium</taxon>
    </lineage>
</organism>
<evidence type="ECO:0000313" key="2">
    <source>
        <dbReference type="Proteomes" id="UP000656077"/>
    </source>
</evidence>
<dbReference type="AlphaFoldDB" id="A0A964RJ74"/>